<dbReference type="GO" id="GO:0030244">
    <property type="term" value="P:cellulose biosynthetic process"/>
    <property type="evidence" value="ECO:0007669"/>
    <property type="project" value="InterPro"/>
</dbReference>
<comment type="similarity">
    <text evidence="19">Belongs to the glycosyltransferase 2 family. Plant cellulose synthase-like D subfamily.</text>
</comment>
<evidence type="ECO:0000259" key="26">
    <source>
        <dbReference type="PROSITE" id="PS50011"/>
    </source>
</evidence>
<feature type="compositionally biased region" description="Basic and acidic residues" evidence="24">
    <location>
        <begin position="713"/>
        <end position="723"/>
    </location>
</feature>
<dbReference type="InterPro" id="IPR000719">
    <property type="entry name" value="Prot_kinase_dom"/>
</dbReference>
<feature type="binding site" evidence="21">
    <location>
        <position position="597"/>
    </location>
    <ligand>
        <name>UDP-alpha-D-glucose</name>
        <dbReference type="ChEBI" id="CHEBI:58885"/>
    </ligand>
</feature>
<dbReference type="GO" id="GO:0004674">
    <property type="term" value="F:protein serine/threonine kinase activity"/>
    <property type="evidence" value="ECO:0007669"/>
    <property type="project" value="UniProtKB-KW"/>
</dbReference>
<dbReference type="InterPro" id="IPR017441">
    <property type="entry name" value="Protein_kinase_ATP_BS"/>
</dbReference>
<feature type="region of interest" description="Disordered" evidence="24">
    <location>
        <begin position="713"/>
        <end position="735"/>
    </location>
</feature>
<evidence type="ECO:0000256" key="22">
    <source>
        <dbReference type="PIRSR" id="PIRSR605150-3"/>
    </source>
</evidence>
<feature type="active site" evidence="20">
    <location>
        <position position="825"/>
    </location>
</feature>
<evidence type="ECO:0000313" key="28">
    <source>
        <dbReference type="Proteomes" id="UP001189624"/>
    </source>
</evidence>
<evidence type="ECO:0000256" key="19">
    <source>
        <dbReference type="ARBA" id="ARBA00061286"/>
    </source>
</evidence>
<keyword evidence="8 25" id="KW-0812">Transmembrane</keyword>
<feature type="domain" description="Protein kinase" evidence="26">
    <location>
        <begin position="1397"/>
        <end position="1676"/>
    </location>
</feature>
<evidence type="ECO:0000256" key="5">
    <source>
        <dbReference type="ARBA" id="ARBA00022553"/>
    </source>
</evidence>
<evidence type="ECO:0000256" key="1">
    <source>
        <dbReference type="ARBA" id="ARBA00004167"/>
    </source>
</evidence>
<feature type="transmembrane region" description="Helical" evidence="25">
    <location>
        <begin position="895"/>
        <end position="918"/>
    </location>
</feature>
<evidence type="ECO:0000256" key="16">
    <source>
        <dbReference type="ARBA" id="ARBA00037405"/>
    </source>
</evidence>
<evidence type="ECO:0000256" key="14">
    <source>
        <dbReference type="ARBA" id="ARBA00023136"/>
    </source>
</evidence>
<evidence type="ECO:0000256" key="25">
    <source>
        <dbReference type="SAM" id="Phobius"/>
    </source>
</evidence>
<feature type="transmembrane region" description="Helical" evidence="25">
    <location>
        <begin position="1232"/>
        <end position="1256"/>
    </location>
</feature>
<evidence type="ECO:0000256" key="24">
    <source>
        <dbReference type="SAM" id="MobiDB-lite"/>
    </source>
</evidence>
<feature type="transmembrane region" description="Helical" evidence="25">
    <location>
        <begin position="279"/>
        <end position="296"/>
    </location>
</feature>
<dbReference type="SUPFAM" id="SSF56112">
    <property type="entry name" value="Protein kinase-like (PK-like)"/>
    <property type="match status" value="1"/>
</dbReference>
<keyword evidence="12 25" id="KW-1133">Transmembrane helix</keyword>
<keyword evidence="15" id="KW-0961">Cell wall biogenesis/degradation</keyword>
<accession>A0AA86SRP9</accession>
<dbReference type="EMBL" id="OY731405">
    <property type="protein sequence ID" value="CAJ1971337.1"/>
    <property type="molecule type" value="Genomic_DNA"/>
</dbReference>
<feature type="region of interest" description="Disordered" evidence="24">
    <location>
        <begin position="1"/>
        <end position="35"/>
    </location>
</feature>
<feature type="transmembrane region" description="Helical" evidence="25">
    <location>
        <begin position="1028"/>
        <end position="1047"/>
    </location>
</feature>
<feature type="binding site" evidence="21">
    <location>
        <position position="371"/>
    </location>
    <ligand>
        <name>UDP-alpha-D-glucose</name>
        <dbReference type="ChEBI" id="CHEBI:58885"/>
    </ligand>
</feature>
<feature type="active site" evidence="20">
    <location>
        <position position="407"/>
    </location>
</feature>
<evidence type="ECO:0000256" key="9">
    <source>
        <dbReference type="ARBA" id="ARBA00022741"/>
    </source>
</evidence>
<evidence type="ECO:0000256" key="18">
    <source>
        <dbReference type="ARBA" id="ARBA00048679"/>
    </source>
</evidence>
<feature type="transmembrane region" description="Helical" evidence="25">
    <location>
        <begin position="1086"/>
        <end position="1106"/>
    </location>
</feature>
<evidence type="ECO:0000256" key="10">
    <source>
        <dbReference type="ARBA" id="ARBA00022777"/>
    </source>
</evidence>
<feature type="transmembrane region" description="Helical" evidence="25">
    <location>
        <begin position="1053"/>
        <end position="1074"/>
    </location>
</feature>
<dbReference type="GO" id="GO:0000139">
    <property type="term" value="C:Golgi membrane"/>
    <property type="evidence" value="ECO:0007669"/>
    <property type="project" value="UniProtKB-SubCell"/>
</dbReference>
<feature type="region of interest" description="Disordered" evidence="24">
    <location>
        <begin position="1299"/>
        <end position="1328"/>
    </location>
</feature>
<dbReference type="SMART" id="SM00220">
    <property type="entry name" value="S_TKc"/>
    <property type="match status" value="1"/>
</dbReference>
<keyword evidence="11 23" id="KW-0067">ATP-binding</keyword>
<dbReference type="FunFam" id="1.10.510.10:FF:000035">
    <property type="entry name" value="Putative receptor-like serine/threonine-protein kinase"/>
    <property type="match status" value="1"/>
</dbReference>
<dbReference type="Gramene" id="rna-AYBTSS11_LOCUS23338">
    <property type="protein sequence ID" value="CAJ1971337.1"/>
    <property type="gene ID" value="gene-AYBTSS11_LOCUS23338"/>
</dbReference>
<keyword evidence="13" id="KW-0333">Golgi apparatus</keyword>
<organism evidence="27 28">
    <name type="scientific">Sphenostylis stenocarpa</name>
    <dbReference type="NCBI Taxonomy" id="92480"/>
    <lineage>
        <taxon>Eukaryota</taxon>
        <taxon>Viridiplantae</taxon>
        <taxon>Streptophyta</taxon>
        <taxon>Embryophyta</taxon>
        <taxon>Tracheophyta</taxon>
        <taxon>Spermatophyta</taxon>
        <taxon>Magnoliopsida</taxon>
        <taxon>eudicotyledons</taxon>
        <taxon>Gunneridae</taxon>
        <taxon>Pentapetalae</taxon>
        <taxon>rosids</taxon>
        <taxon>fabids</taxon>
        <taxon>Fabales</taxon>
        <taxon>Fabaceae</taxon>
        <taxon>Papilionoideae</taxon>
        <taxon>50 kb inversion clade</taxon>
        <taxon>NPAAA clade</taxon>
        <taxon>indigoferoid/millettioid clade</taxon>
        <taxon>Phaseoleae</taxon>
        <taxon>Sphenostylis</taxon>
    </lineage>
</organism>
<evidence type="ECO:0000256" key="3">
    <source>
        <dbReference type="ARBA" id="ARBA00012513"/>
    </source>
</evidence>
<dbReference type="GO" id="GO:0016760">
    <property type="term" value="F:cellulose synthase (UDP-forming) activity"/>
    <property type="evidence" value="ECO:0007669"/>
    <property type="project" value="InterPro"/>
</dbReference>
<dbReference type="InterPro" id="IPR011009">
    <property type="entry name" value="Kinase-like_dom_sf"/>
</dbReference>
<protein>
    <recommendedName>
        <fullName evidence="3">non-specific serine/threonine protein kinase</fullName>
        <ecNumber evidence="3">2.7.11.1</ecNumber>
    </recommendedName>
</protein>
<keyword evidence="9 23" id="KW-0547">Nucleotide-binding</keyword>
<evidence type="ECO:0000256" key="7">
    <source>
        <dbReference type="ARBA" id="ARBA00022679"/>
    </source>
</evidence>
<keyword evidence="5" id="KW-0597">Phosphoprotein</keyword>
<dbReference type="Pfam" id="PF07714">
    <property type="entry name" value="PK_Tyr_Ser-Thr"/>
    <property type="match status" value="1"/>
</dbReference>
<feature type="region of interest" description="Disordered" evidence="24">
    <location>
        <begin position="1676"/>
        <end position="1714"/>
    </location>
</feature>
<dbReference type="InterPro" id="IPR008271">
    <property type="entry name" value="Ser/Thr_kinase_AS"/>
</dbReference>
<keyword evidence="6" id="KW-0328">Glycosyltransferase</keyword>
<dbReference type="FunFam" id="3.30.40.10:FF:000229">
    <property type="entry name" value="Cellulose synthase-like protein D3"/>
    <property type="match status" value="1"/>
</dbReference>
<dbReference type="EC" id="2.7.11.1" evidence="3"/>
<dbReference type="FunFam" id="3.30.200.20:FF:000083">
    <property type="entry name" value="Putative receptor-like protein kinase"/>
    <property type="match status" value="1"/>
</dbReference>
<evidence type="ECO:0000256" key="20">
    <source>
        <dbReference type="PIRSR" id="PIRSR605150-1"/>
    </source>
</evidence>
<dbReference type="FunFam" id="3.90.550.10:FF:000089">
    <property type="entry name" value="Cellulose synthase-like protein D4"/>
    <property type="match status" value="1"/>
</dbReference>
<evidence type="ECO:0000256" key="6">
    <source>
        <dbReference type="ARBA" id="ARBA00022676"/>
    </source>
</evidence>
<evidence type="ECO:0000256" key="23">
    <source>
        <dbReference type="PROSITE-ProRule" id="PRU10141"/>
    </source>
</evidence>
<dbReference type="InterPro" id="IPR001245">
    <property type="entry name" value="Ser-Thr/Tyr_kinase_cat_dom"/>
</dbReference>
<feature type="binding site" evidence="22">
    <location>
        <position position="598"/>
    </location>
    <ligand>
        <name>Mn(2+)</name>
        <dbReference type="ChEBI" id="CHEBI:29035"/>
    </ligand>
</feature>
<keyword evidence="28" id="KW-1185">Reference proteome</keyword>
<keyword evidence="7" id="KW-0808">Transferase</keyword>
<evidence type="ECO:0000256" key="21">
    <source>
        <dbReference type="PIRSR" id="PIRSR605150-2"/>
    </source>
</evidence>
<proteinExistence type="inferred from homology"/>
<dbReference type="GO" id="GO:0005524">
    <property type="term" value="F:ATP binding"/>
    <property type="evidence" value="ECO:0007669"/>
    <property type="project" value="UniProtKB-UniRule"/>
</dbReference>
<evidence type="ECO:0000256" key="15">
    <source>
        <dbReference type="ARBA" id="ARBA00023316"/>
    </source>
</evidence>
<keyword evidence="10" id="KW-0418">Kinase</keyword>
<dbReference type="Gene3D" id="1.10.510.10">
    <property type="entry name" value="Transferase(Phosphotransferase) domain 1"/>
    <property type="match status" value="1"/>
</dbReference>
<evidence type="ECO:0000256" key="11">
    <source>
        <dbReference type="ARBA" id="ARBA00022840"/>
    </source>
</evidence>
<gene>
    <name evidence="27" type="ORF">AYBTSS11_LOCUS23338</name>
</gene>
<dbReference type="Gene3D" id="3.30.40.10">
    <property type="entry name" value="Zinc/RING finger domain, C3HC4 (zinc finger)"/>
    <property type="match status" value="1"/>
</dbReference>
<feature type="binding site" evidence="22">
    <location>
        <position position="622"/>
    </location>
    <ligand>
        <name>Mn(2+)</name>
        <dbReference type="ChEBI" id="CHEBI:29035"/>
    </ligand>
</feature>
<evidence type="ECO:0000313" key="27">
    <source>
        <dbReference type="EMBL" id="CAJ1971337.1"/>
    </source>
</evidence>
<feature type="binding site" evidence="21">
    <location>
        <position position="377"/>
    </location>
    <ligand>
        <name>UDP-alpha-D-glucose</name>
        <dbReference type="ChEBI" id="CHEBI:58885"/>
    </ligand>
</feature>
<name>A0AA86SRP9_9FABA</name>
<dbReference type="PROSITE" id="PS50011">
    <property type="entry name" value="PROTEIN_KINASE_DOM"/>
    <property type="match status" value="1"/>
</dbReference>
<feature type="binding site" evidence="23">
    <location>
        <position position="1426"/>
    </location>
    <ligand>
        <name>ATP</name>
        <dbReference type="ChEBI" id="CHEBI:30616"/>
    </ligand>
</feature>
<feature type="transmembrane region" description="Helical" evidence="25">
    <location>
        <begin position="308"/>
        <end position="327"/>
    </location>
</feature>
<evidence type="ECO:0000256" key="13">
    <source>
        <dbReference type="ARBA" id="ARBA00023034"/>
    </source>
</evidence>
<dbReference type="SUPFAM" id="SSF53448">
    <property type="entry name" value="Nucleotide-diphospho-sugar transferases"/>
    <property type="match status" value="1"/>
</dbReference>
<comment type="subcellular location">
    <subcellularLocation>
        <location evidence="2">Golgi apparatus membrane</location>
        <topology evidence="2">Multi-pass membrane protein</topology>
    </subcellularLocation>
    <subcellularLocation>
        <location evidence="1">Membrane</location>
        <topology evidence="1">Single-pass membrane protein</topology>
    </subcellularLocation>
</comment>
<evidence type="ECO:0000256" key="12">
    <source>
        <dbReference type="ARBA" id="ARBA00022989"/>
    </source>
</evidence>
<feature type="compositionally biased region" description="Basic and acidic residues" evidence="24">
    <location>
        <begin position="1300"/>
        <end position="1309"/>
    </location>
</feature>
<evidence type="ECO:0000256" key="8">
    <source>
        <dbReference type="ARBA" id="ARBA00022692"/>
    </source>
</evidence>
<dbReference type="PANTHER" id="PTHR13301">
    <property type="entry name" value="X-BOX TRANSCRIPTION FACTOR-RELATED"/>
    <property type="match status" value="1"/>
</dbReference>
<reference evidence="27" key="1">
    <citation type="submission" date="2023-10" db="EMBL/GenBank/DDBJ databases">
        <authorList>
            <person name="Domelevo Entfellner J.-B."/>
        </authorList>
    </citation>
    <scope>NUCLEOTIDE SEQUENCE</scope>
</reference>
<dbReference type="Pfam" id="PF14570">
    <property type="entry name" value="zf-RING_4"/>
    <property type="match status" value="1"/>
</dbReference>
<keyword evidence="14 25" id="KW-0472">Membrane</keyword>
<dbReference type="Gene3D" id="3.90.550.10">
    <property type="entry name" value="Spore Coat Polysaccharide Biosynthesis Protein SpsA, Chain A"/>
    <property type="match status" value="1"/>
</dbReference>
<dbReference type="Pfam" id="PF03552">
    <property type="entry name" value="Cellulose_synt"/>
    <property type="match status" value="1"/>
</dbReference>
<sequence length="1714" mass="191534">MSSMNRQPSKKSIRNNGGSAASGSQGGSNGGASVKFAKRTSSGRYVSLSKEDIDMSSDLSGDYMNYTVHIPPTPDNQPMDTSVAMKAEEQYVSNSLFTGGFNSVTRAHLMDKVIDSEVTHPQMAGSKGSACSICDGRVMRDERGHDVTPCECRFKICRDCFIDAQKETGLCPGCKEPYKVGEYEEDLQEYPTNGALPLPAPNGSKRNQNMSVMKRNQNGEFDHNKWLFESQGTYGVGNAYWPQDDDDDGEEALKTGMLDQEKPWKPLSRITPIPSGIITPYRFIIAVRLVVLVFFLRWRVMHPNNDAIWLWLMSVTCEIWFGFSWILDQVPKLCPINRSTDLDVLHDKFDSPSPSNPTGRSDLPGLDLFVSTADPEKEPPLVTANTILSILSVDYPVEKLACYISDDGGALLTFEAMAEAASFADLWVPFCRKHKIEPRNPDTYFSLKVDPTKNKSRTDFVKDRRRVKREYDEFKVRINGLPDSIRRRSDAFNAREEMKMIKHMKESGADPTDTVKVLKATWMADGTHWPGTWASPSSEHSKGDHAGILQVMLKPPSPDPLLGSADDKIIDFTEVDTRLPMFVYVSREKRPGYDHNKKAGAMNALVRASAILSNGPFILNLDCDHYIYNCKAVREGMCFMMDRGGEDICYIQFPQRFEGIDPSDRYANHNTVFFDGNMRALDGVQGPVYVGTGCMFRRFALYGFDPPPVDKVEEKKEVKKGEESEPPTVNASEFDPNLDVNLLPKRFGNSTMLSESIPVAEFQGRPLADHPAIKYGRPPGVLRAPRDPLDASTVAEAVSVISCWYEDKTEWGDRVGWIYGSVTEDVVTGYRMHNRGWRSVYCITKRDAFRGSAPINLTDRLHQVLRWATGSVEIFFSKNNAFLASRRLKFLQRLAYLNVGIYPFTSIFLVVYCFLPALSLFSGFFIVQTLSIAFLIYLLLITVCLVALAILEVRWSGVELEQWWRNEQFWLISGTSAHLAAVVQGLLKVIAGIEISFTLTTKSGSDDEEDIYADLYLVKWSSLMVPPIVIAMMNIIGIAVSFSRTIYSANPQWSKFIGGAFFSFWVLAHLYPFAKGLMGRRGKTPTIVFVWSGLIAITLSLLWVAINPPQGGDGQGIVWPHLLPTSMPLHLLEHLDFVIGSLASLDHHKEIVARINNQQSGIIVNHDKYAISDLLNSGFLFMALLQQTLALFSSEELVGTILIDLVQPIMSSNSSLKGELTKKTPLLGLRRWVLIGIGVGAFIVLILCILSIWVMFRRKTRRSLDKYATSQIPNVSKDIDVDKVGVQNSHVQPENVLIPVHDKTSEKNSDNVSVHLGNSKSGDPDSISQCSSIYHHERGFSSMSAEEGSSGNVKKQYTLPHGGLPTASPLVGLPEFSHLGWGHWFTLRDLEMATKRFSTENIIGEGGYGVVYKGRLINGIEVAVKKLLNNLGQAEKEFRVEVEAIGHVRHKHLVRLLGYCVEGVHRLLVYEYVNNGNLEQWLHGDMQQHGTLTWEARMKVILGTAKALAYLHEAIEPKVIHRDIKSSNILIDDEFNAKVSDFGLAKLLDSGESHISTRVMGTFGYVAPEYANSGLLNEKSDIYSFGVLLLEAVTGRDPVDYARPANEVNLVEWLKMMVGTRRAEEVVDSSLEVKPPLRALKRTLLVALRCIDPDADKRPKMSQVVRMLEADEYPYREDRRNRKSGTVSMEIETTKELSGPSDAEKMGHAETTQG</sequence>
<dbReference type="InterPro" id="IPR013083">
    <property type="entry name" value="Znf_RING/FYVE/PHD"/>
</dbReference>
<dbReference type="InterPro" id="IPR005150">
    <property type="entry name" value="Cellulose_synth"/>
</dbReference>
<comment type="catalytic activity">
    <reaction evidence="18">
        <text>L-seryl-[protein] + ATP = O-phospho-L-seryl-[protein] + ADP + H(+)</text>
        <dbReference type="Rhea" id="RHEA:17989"/>
        <dbReference type="Rhea" id="RHEA-COMP:9863"/>
        <dbReference type="Rhea" id="RHEA-COMP:11604"/>
        <dbReference type="ChEBI" id="CHEBI:15378"/>
        <dbReference type="ChEBI" id="CHEBI:29999"/>
        <dbReference type="ChEBI" id="CHEBI:30616"/>
        <dbReference type="ChEBI" id="CHEBI:83421"/>
        <dbReference type="ChEBI" id="CHEBI:456216"/>
        <dbReference type="EC" id="2.7.11.1"/>
    </reaction>
</comment>
<dbReference type="SUPFAM" id="SSF57850">
    <property type="entry name" value="RING/U-box"/>
    <property type="match status" value="1"/>
</dbReference>
<dbReference type="InterPro" id="IPR029044">
    <property type="entry name" value="Nucleotide-diphossugar_trans"/>
</dbReference>
<evidence type="ECO:0000256" key="17">
    <source>
        <dbReference type="ARBA" id="ARBA00047899"/>
    </source>
</evidence>
<feature type="compositionally biased region" description="Polar residues" evidence="24">
    <location>
        <begin position="1310"/>
        <end position="1328"/>
    </location>
</feature>
<dbReference type="GO" id="GO:0071555">
    <property type="term" value="P:cell wall organization"/>
    <property type="evidence" value="ECO:0007669"/>
    <property type="project" value="UniProtKB-KW"/>
</dbReference>
<dbReference type="Proteomes" id="UP001189624">
    <property type="component" value="Chromosome 8"/>
</dbReference>
<dbReference type="PROSITE" id="PS00107">
    <property type="entry name" value="PROTEIN_KINASE_ATP"/>
    <property type="match status" value="1"/>
</dbReference>
<dbReference type="Gene3D" id="3.30.200.20">
    <property type="entry name" value="Phosphorylase Kinase, domain 1"/>
    <property type="match status" value="1"/>
</dbReference>
<feature type="binding site" evidence="21">
    <location>
        <position position="378"/>
    </location>
    <ligand>
        <name>UDP-alpha-D-glucose</name>
        <dbReference type="ChEBI" id="CHEBI:58885"/>
    </ligand>
</feature>
<dbReference type="PROSITE" id="PS00108">
    <property type="entry name" value="PROTEIN_KINASE_ST"/>
    <property type="match status" value="1"/>
</dbReference>
<evidence type="ECO:0000256" key="4">
    <source>
        <dbReference type="ARBA" id="ARBA00022527"/>
    </source>
</evidence>
<comment type="function">
    <text evidence="16">Thought to be a Golgi-localized beta-glycan synthase that polymerize the backbones of noncellulosic polysaccharides (hemicelluloses) of plant cell wall.</text>
</comment>
<dbReference type="CDD" id="cd14066">
    <property type="entry name" value="STKc_IRAK"/>
    <property type="match status" value="1"/>
</dbReference>
<keyword evidence="4" id="KW-0723">Serine/threonine-protein kinase</keyword>
<comment type="catalytic activity">
    <reaction evidence="17">
        <text>L-threonyl-[protein] + ATP = O-phospho-L-threonyl-[protein] + ADP + H(+)</text>
        <dbReference type="Rhea" id="RHEA:46608"/>
        <dbReference type="Rhea" id="RHEA-COMP:11060"/>
        <dbReference type="Rhea" id="RHEA-COMP:11605"/>
        <dbReference type="ChEBI" id="CHEBI:15378"/>
        <dbReference type="ChEBI" id="CHEBI:30013"/>
        <dbReference type="ChEBI" id="CHEBI:30616"/>
        <dbReference type="ChEBI" id="CHEBI:61977"/>
        <dbReference type="ChEBI" id="CHEBI:456216"/>
        <dbReference type="EC" id="2.7.11.1"/>
    </reaction>
</comment>
<evidence type="ECO:0000256" key="2">
    <source>
        <dbReference type="ARBA" id="ARBA00004653"/>
    </source>
</evidence>
<feature type="binding site" evidence="21">
    <location>
        <position position="407"/>
    </location>
    <ligand>
        <name>UDP-alpha-D-glucose</name>
        <dbReference type="ChEBI" id="CHEBI:58885"/>
    </ligand>
</feature>
<feature type="transmembrane region" description="Helical" evidence="25">
    <location>
        <begin position="924"/>
        <end position="951"/>
    </location>
</feature>